<gene>
    <name evidence="1" type="ORF">J2S11_002087</name>
</gene>
<comment type="caution">
    <text evidence="1">The sequence shown here is derived from an EMBL/GenBank/DDBJ whole genome shotgun (WGS) entry which is preliminary data.</text>
</comment>
<sequence length="29" mass="3391">MNIRISLNKVNADIYLKPIRVNDFIITES</sequence>
<reference evidence="1 2" key="1">
    <citation type="submission" date="2023-07" db="EMBL/GenBank/DDBJ databases">
        <title>Genomic Encyclopedia of Type Strains, Phase IV (KMG-IV): sequencing the most valuable type-strain genomes for metagenomic binning, comparative biology and taxonomic classification.</title>
        <authorList>
            <person name="Goeker M."/>
        </authorList>
    </citation>
    <scope>NUCLEOTIDE SEQUENCE [LARGE SCALE GENOMIC DNA]</scope>
    <source>
        <strain evidence="1 2">DSM 12751</strain>
    </source>
</reference>
<keyword evidence="2" id="KW-1185">Reference proteome</keyword>
<evidence type="ECO:0000313" key="1">
    <source>
        <dbReference type="EMBL" id="MDQ0166186.1"/>
    </source>
</evidence>
<name>A0ABT9VYW5_9BACI</name>
<accession>A0ABT9VYW5</accession>
<dbReference type="Proteomes" id="UP001235840">
    <property type="component" value="Unassembled WGS sequence"/>
</dbReference>
<protein>
    <submittedName>
        <fullName evidence="1">Uncharacterized protein</fullName>
    </submittedName>
</protein>
<evidence type="ECO:0000313" key="2">
    <source>
        <dbReference type="Proteomes" id="UP001235840"/>
    </source>
</evidence>
<organism evidence="1 2">
    <name type="scientific">Caldalkalibacillus horti</name>
    <dbReference type="NCBI Taxonomy" id="77523"/>
    <lineage>
        <taxon>Bacteria</taxon>
        <taxon>Bacillati</taxon>
        <taxon>Bacillota</taxon>
        <taxon>Bacilli</taxon>
        <taxon>Bacillales</taxon>
        <taxon>Bacillaceae</taxon>
        <taxon>Caldalkalibacillus</taxon>
    </lineage>
</organism>
<proteinExistence type="predicted"/>
<dbReference type="EMBL" id="JAUSTY010000007">
    <property type="protein sequence ID" value="MDQ0166186.1"/>
    <property type="molecule type" value="Genomic_DNA"/>
</dbReference>